<dbReference type="Proteomes" id="UP000278807">
    <property type="component" value="Unassembled WGS sequence"/>
</dbReference>
<dbReference type="InterPro" id="IPR041228">
    <property type="entry name" value="Dynein_C"/>
</dbReference>
<dbReference type="InterPro" id="IPR026983">
    <property type="entry name" value="DHC"/>
</dbReference>
<name>A0A0R3THB5_RODNA</name>
<dbReference type="GO" id="GO:0045505">
    <property type="term" value="F:dynein intermediate chain binding"/>
    <property type="evidence" value="ECO:0007669"/>
    <property type="project" value="InterPro"/>
</dbReference>
<dbReference type="PANTHER" id="PTHR22878">
    <property type="entry name" value="DYNEIN HEAVY CHAIN 6, AXONEMAL-LIKE-RELATED"/>
    <property type="match status" value="1"/>
</dbReference>
<evidence type="ECO:0000259" key="1">
    <source>
        <dbReference type="Pfam" id="PF18199"/>
    </source>
</evidence>
<dbReference type="AlphaFoldDB" id="A0A0R3THB5"/>
<dbReference type="PANTHER" id="PTHR22878:SF63">
    <property type="entry name" value="DYNEIN AXONEMAL HEAVY CHAIN 10"/>
    <property type="match status" value="1"/>
</dbReference>
<dbReference type="STRING" id="102285.A0A0R3THB5"/>
<dbReference type="WBParaSite" id="HNAJ_0000645601-mRNA-1">
    <property type="protein sequence ID" value="HNAJ_0000645601-mRNA-1"/>
    <property type="gene ID" value="HNAJ_0000645601"/>
</dbReference>
<dbReference type="GO" id="GO:0051959">
    <property type="term" value="F:dynein light intermediate chain binding"/>
    <property type="evidence" value="ECO:0007669"/>
    <property type="project" value="InterPro"/>
</dbReference>
<dbReference type="Pfam" id="PF18199">
    <property type="entry name" value="Dynein_C"/>
    <property type="match status" value="1"/>
</dbReference>
<proteinExistence type="predicted"/>
<sequence>TTTGEPIVVWLSGLHVPESYLSAVVQSVCRRNAWPLDKSAMVTSVTDYTDPDKVEDRNSSGCLLDGLFLEGAAWSLKDRRLCLQDPRKLIQPLPLLSVQVIESRRVKKQNETLKTPVYVTSARALADSGSKSGSGLVFEADLRIDEERDASHWILQGVCLILNDD</sequence>
<dbReference type="EMBL" id="UZAE01007077">
    <property type="protein sequence ID" value="VDO02312.1"/>
    <property type="molecule type" value="Genomic_DNA"/>
</dbReference>
<evidence type="ECO:0000313" key="4">
    <source>
        <dbReference type="WBParaSite" id="HNAJ_0000645601-mRNA-1"/>
    </source>
</evidence>
<organism evidence="4">
    <name type="scientific">Rodentolepis nana</name>
    <name type="common">Dwarf tapeworm</name>
    <name type="synonym">Hymenolepis nana</name>
    <dbReference type="NCBI Taxonomy" id="102285"/>
    <lineage>
        <taxon>Eukaryota</taxon>
        <taxon>Metazoa</taxon>
        <taxon>Spiralia</taxon>
        <taxon>Lophotrochozoa</taxon>
        <taxon>Platyhelminthes</taxon>
        <taxon>Cestoda</taxon>
        <taxon>Eucestoda</taxon>
        <taxon>Cyclophyllidea</taxon>
        <taxon>Hymenolepididae</taxon>
        <taxon>Rodentolepis</taxon>
    </lineage>
</organism>
<protein>
    <submittedName>
        <fullName evidence="4">Dynein_C domain-containing protein</fullName>
    </submittedName>
</protein>
<gene>
    <name evidence="2" type="ORF">HNAJ_LOCUS6452</name>
</gene>
<keyword evidence="3" id="KW-1185">Reference proteome</keyword>
<dbReference type="Gene3D" id="3.10.490.20">
    <property type="match status" value="1"/>
</dbReference>
<dbReference type="OrthoDB" id="10251809at2759"/>
<evidence type="ECO:0000313" key="3">
    <source>
        <dbReference type="Proteomes" id="UP000278807"/>
    </source>
</evidence>
<reference evidence="4" key="1">
    <citation type="submission" date="2017-02" db="UniProtKB">
        <authorList>
            <consortium name="WormBaseParasite"/>
        </authorList>
    </citation>
    <scope>IDENTIFICATION</scope>
</reference>
<dbReference type="GO" id="GO:0030286">
    <property type="term" value="C:dynein complex"/>
    <property type="evidence" value="ECO:0007669"/>
    <property type="project" value="InterPro"/>
</dbReference>
<dbReference type="InterPro" id="IPR043160">
    <property type="entry name" value="Dynein_C_barrel"/>
</dbReference>
<dbReference type="GO" id="GO:0007018">
    <property type="term" value="P:microtubule-based movement"/>
    <property type="evidence" value="ECO:0007669"/>
    <property type="project" value="InterPro"/>
</dbReference>
<evidence type="ECO:0000313" key="2">
    <source>
        <dbReference type="EMBL" id="VDO02312.1"/>
    </source>
</evidence>
<feature type="domain" description="Dynein heavy chain C-terminal" evidence="1">
    <location>
        <begin position="3"/>
        <end position="162"/>
    </location>
</feature>
<accession>A0A0R3THB5</accession>
<reference evidence="2 3" key="2">
    <citation type="submission" date="2018-11" db="EMBL/GenBank/DDBJ databases">
        <authorList>
            <consortium name="Pathogen Informatics"/>
        </authorList>
    </citation>
    <scope>NUCLEOTIDE SEQUENCE [LARGE SCALE GENOMIC DNA]</scope>
</reference>
<dbReference type="FunFam" id="3.10.490.20:FF:000006">
    <property type="entry name" value="Dynein axonemal heavy chain 10"/>
    <property type="match status" value="1"/>
</dbReference>